<dbReference type="EMBL" id="JAKEVY010000003">
    <property type="protein sequence ID" value="MCF1715339.1"/>
    <property type="molecule type" value="Genomic_DNA"/>
</dbReference>
<dbReference type="InterPro" id="IPR001789">
    <property type="entry name" value="Sig_transdc_resp-reg_receiver"/>
</dbReference>
<evidence type="ECO:0000313" key="7">
    <source>
        <dbReference type="Proteomes" id="UP001200145"/>
    </source>
</evidence>
<evidence type="ECO:0000256" key="2">
    <source>
        <dbReference type="ARBA" id="ARBA00023125"/>
    </source>
</evidence>
<comment type="caution">
    <text evidence="6">The sequence shown here is derived from an EMBL/GenBank/DDBJ whole genome shotgun (WGS) entry which is preliminary data.</text>
</comment>
<keyword evidence="1 3" id="KW-0597">Phosphoprotein</keyword>
<dbReference type="InterPro" id="IPR039420">
    <property type="entry name" value="WalR-like"/>
</dbReference>
<dbReference type="InterPro" id="IPR058245">
    <property type="entry name" value="NreC/VraR/RcsB-like_REC"/>
</dbReference>
<keyword evidence="2" id="KW-0238">DNA-binding</keyword>
<organism evidence="6 7">
    <name type="scientific">Flavihumibacter fluminis</name>
    <dbReference type="NCBI Taxonomy" id="2909236"/>
    <lineage>
        <taxon>Bacteria</taxon>
        <taxon>Pseudomonadati</taxon>
        <taxon>Bacteroidota</taxon>
        <taxon>Chitinophagia</taxon>
        <taxon>Chitinophagales</taxon>
        <taxon>Chitinophagaceae</taxon>
        <taxon>Flavihumibacter</taxon>
    </lineage>
</organism>
<protein>
    <submittedName>
        <fullName evidence="6">Response regulator transcription factor</fullName>
    </submittedName>
</protein>
<dbReference type="Gene3D" id="3.40.50.2300">
    <property type="match status" value="1"/>
</dbReference>
<evidence type="ECO:0000259" key="4">
    <source>
        <dbReference type="PROSITE" id="PS50043"/>
    </source>
</evidence>
<keyword evidence="7" id="KW-1185">Reference proteome</keyword>
<dbReference type="RefSeq" id="WP_234866294.1">
    <property type="nucleotide sequence ID" value="NZ_JAKEVY010000003.1"/>
</dbReference>
<dbReference type="SMART" id="SM00421">
    <property type="entry name" value="HTH_LUXR"/>
    <property type="match status" value="1"/>
</dbReference>
<evidence type="ECO:0000259" key="5">
    <source>
        <dbReference type="PROSITE" id="PS50110"/>
    </source>
</evidence>
<dbReference type="PROSITE" id="PS50110">
    <property type="entry name" value="RESPONSE_REGULATORY"/>
    <property type="match status" value="1"/>
</dbReference>
<dbReference type="SUPFAM" id="SSF52172">
    <property type="entry name" value="CheY-like"/>
    <property type="match status" value="1"/>
</dbReference>
<dbReference type="PANTHER" id="PTHR43214:SF43">
    <property type="entry name" value="TWO-COMPONENT RESPONSE REGULATOR"/>
    <property type="match status" value="1"/>
</dbReference>
<dbReference type="Pfam" id="PF00196">
    <property type="entry name" value="GerE"/>
    <property type="match status" value="1"/>
</dbReference>
<dbReference type="InterPro" id="IPR000792">
    <property type="entry name" value="Tscrpt_reg_LuxR_C"/>
</dbReference>
<dbReference type="SMART" id="SM00448">
    <property type="entry name" value="REC"/>
    <property type="match status" value="1"/>
</dbReference>
<name>A0ABS9BJF6_9BACT</name>
<dbReference type="InterPro" id="IPR011006">
    <property type="entry name" value="CheY-like_superfamily"/>
</dbReference>
<accession>A0ABS9BJF6</accession>
<reference evidence="6 7" key="1">
    <citation type="submission" date="2022-01" db="EMBL/GenBank/DDBJ databases">
        <title>Flavihumibacter sp. nov., isolated from sediment of a river.</title>
        <authorList>
            <person name="Liu H."/>
        </authorList>
    </citation>
    <scope>NUCLEOTIDE SEQUENCE [LARGE SCALE GENOMIC DNA]</scope>
    <source>
        <strain evidence="6 7">RY-1</strain>
    </source>
</reference>
<feature type="domain" description="Response regulatory" evidence="5">
    <location>
        <begin position="11"/>
        <end position="128"/>
    </location>
</feature>
<feature type="domain" description="HTH luxR-type" evidence="4">
    <location>
        <begin position="157"/>
        <end position="222"/>
    </location>
</feature>
<feature type="modified residue" description="4-aspartylphosphate" evidence="3">
    <location>
        <position position="63"/>
    </location>
</feature>
<proteinExistence type="predicted"/>
<dbReference type="PROSITE" id="PS50043">
    <property type="entry name" value="HTH_LUXR_2"/>
    <property type="match status" value="1"/>
</dbReference>
<gene>
    <name evidence="6" type="ORF">L0U88_11935</name>
</gene>
<evidence type="ECO:0000256" key="3">
    <source>
        <dbReference type="PROSITE-ProRule" id="PRU00169"/>
    </source>
</evidence>
<dbReference type="Pfam" id="PF00072">
    <property type="entry name" value="Response_reg"/>
    <property type="match status" value="1"/>
</dbReference>
<dbReference type="Proteomes" id="UP001200145">
    <property type="component" value="Unassembled WGS sequence"/>
</dbReference>
<evidence type="ECO:0000256" key="1">
    <source>
        <dbReference type="ARBA" id="ARBA00022553"/>
    </source>
</evidence>
<dbReference type="PANTHER" id="PTHR43214">
    <property type="entry name" value="TWO-COMPONENT RESPONSE REGULATOR"/>
    <property type="match status" value="1"/>
</dbReference>
<dbReference type="InterPro" id="IPR016032">
    <property type="entry name" value="Sig_transdc_resp-reg_C-effctor"/>
</dbReference>
<evidence type="ECO:0000313" key="6">
    <source>
        <dbReference type="EMBL" id="MCF1715339.1"/>
    </source>
</evidence>
<dbReference type="CDD" id="cd06170">
    <property type="entry name" value="LuxR_C_like"/>
    <property type="match status" value="1"/>
</dbReference>
<dbReference type="CDD" id="cd17535">
    <property type="entry name" value="REC_NarL-like"/>
    <property type="match status" value="1"/>
</dbReference>
<sequence>MNHLEPPVNLQIAMIDDHVLLRNGLAKIINEFKGFEVTLQANNGKEFIELISTRKKPDIVLLDVNMPVMNGYETAKWIHSHLPGTKMLVLSMLDADYVFIRMLRLGARGFMIKDSHPEQFYQALVQIRDQGYYMNESFSPRMAQRLKNDPGQTSSISPLDPPKLSDKELEFLKLACTEMTYREIADALGVSIRTVDSYRDVLFDKLGVSTRIGLVLYAIKNGIVMI</sequence>
<dbReference type="SUPFAM" id="SSF46894">
    <property type="entry name" value="C-terminal effector domain of the bipartite response regulators"/>
    <property type="match status" value="1"/>
</dbReference>